<organism evidence="4 5">
    <name type="scientific">Ciona intestinalis</name>
    <name type="common">Transparent sea squirt</name>
    <name type="synonym">Ascidia intestinalis</name>
    <dbReference type="NCBI Taxonomy" id="7719"/>
    <lineage>
        <taxon>Eukaryota</taxon>
        <taxon>Metazoa</taxon>
        <taxon>Chordata</taxon>
        <taxon>Tunicata</taxon>
        <taxon>Ascidiacea</taxon>
        <taxon>Phlebobranchia</taxon>
        <taxon>Cionidae</taxon>
        <taxon>Ciona</taxon>
    </lineage>
</organism>
<reference evidence="4" key="3">
    <citation type="submission" date="2025-08" db="UniProtKB">
        <authorList>
            <consortium name="Ensembl"/>
        </authorList>
    </citation>
    <scope>IDENTIFICATION</scope>
</reference>
<feature type="compositionally biased region" description="Polar residues" evidence="1">
    <location>
        <begin position="155"/>
        <end position="164"/>
    </location>
</feature>
<dbReference type="InterPro" id="IPR049393">
    <property type="entry name" value="eEFSec_III"/>
</dbReference>
<dbReference type="Pfam" id="PF21131">
    <property type="entry name" value="eEFSec_4th"/>
    <property type="match status" value="1"/>
</dbReference>
<proteinExistence type="predicted"/>
<name>F7A983_CIOIN</name>
<evidence type="ECO:0000256" key="1">
    <source>
        <dbReference type="SAM" id="MobiDB-lite"/>
    </source>
</evidence>
<feature type="region of interest" description="Disordered" evidence="1">
    <location>
        <begin position="140"/>
        <end position="164"/>
    </location>
</feature>
<evidence type="ECO:0000259" key="3">
    <source>
        <dbReference type="Pfam" id="PF21208"/>
    </source>
</evidence>
<dbReference type="HOGENOM" id="CLU_1450749_0_0_1"/>
<dbReference type="EMBL" id="EAAA01001719">
    <property type="status" value="NOT_ANNOTATED_CDS"/>
    <property type="molecule type" value="Genomic_DNA"/>
</dbReference>
<evidence type="ECO:0000259" key="2">
    <source>
        <dbReference type="Pfam" id="PF21131"/>
    </source>
</evidence>
<reference evidence="4" key="4">
    <citation type="submission" date="2025-09" db="UniProtKB">
        <authorList>
            <consortium name="Ensembl"/>
        </authorList>
    </citation>
    <scope>IDENTIFICATION</scope>
</reference>
<feature type="domain" description="Selenocysteine-specific elongation factor 3rd" evidence="3">
    <location>
        <begin position="3"/>
        <end position="44"/>
    </location>
</feature>
<evidence type="ECO:0000313" key="4">
    <source>
        <dbReference type="Ensembl" id="ENSCINP00000011673.3"/>
    </source>
</evidence>
<reference evidence="5" key="1">
    <citation type="journal article" date="2002" name="Science">
        <title>The draft genome of Ciona intestinalis: insights into chordate and vertebrate origins.</title>
        <authorList>
            <person name="Dehal P."/>
            <person name="Satou Y."/>
            <person name="Campbell R.K."/>
            <person name="Chapman J."/>
            <person name="Degnan B."/>
            <person name="De Tomaso A."/>
            <person name="Davidson B."/>
            <person name="Di Gregorio A."/>
            <person name="Gelpke M."/>
            <person name="Goodstein D.M."/>
            <person name="Harafuji N."/>
            <person name="Hastings K.E."/>
            <person name="Ho I."/>
            <person name="Hotta K."/>
            <person name="Huang W."/>
            <person name="Kawashima T."/>
            <person name="Lemaire P."/>
            <person name="Martinez D."/>
            <person name="Meinertzhagen I.A."/>
            <person name="Necula S."/>
            <person name="Nonaka M."/>
            <person name="Putnam N."/>
            <person name="Rash S."/>
            <person name="Saiga H."/>
            <person name="Satake M."/>
            <person name="Terry A."/>
            <person name="Yamada L."/>
            <person name="Wang H.G."/>
            <person name="Awazu S."/>
            <person name="Azumi K."/>
            <person name="Boore J."/>
            <person name="Branno M."/>
            <person name="Chin-Bow S."/>
            <person name="DeSantis R."/>
            <person name="Doyle S."/>
            <person name="Francino P."/>
            <person name="Keys D.N."/>
            <person name="Haga S."/>
            <person name="Hayashi H."/>
            <person name="Hino K."/>
            <person name="Imai K.S."/>
            <person name="Inaba K."/>
            <person name="Kano S."/>
            <person name="Kobayashi K."/>
            <person name="Kobayashi M."/>
            <person name="Lee B.I."/>
            <person name="Makabe K.W."/>
            <person name="Manohar C."/>
            <person name="Matassi G."/>
            <person name="Medina M."/>
            <person name="Mochizuki Y."/>
            <person name="Mount S."/>
            <person name="Morishita T."/>
            <person name="Miura S."/>
            <person name="Nakayama A."/>
            <person name="Nishizaka S."/>
            <person name="Nomoto H."/>
            <person name="Ohta F."/>
            <person name="Oishi K."/>
            <person name="Rigoutsos I."/>
            <person name="Sano M."/>
            <person name="Sasaki A."/>
            <person name="Sasakura Y."/>
            <person name="Shoguchi E."/>
            <person name="Shin-i T."/>
            <person name="Spagnuolo A."/>
            <person name="Stainier D."/>
            <person name="Suzuki M.M."/>
            <person name="Tassy O."/>
            <person name="Takatori N."/>
            <person name="Tokuoka M."/>
            <person name="Yagi K."/>
            <person name="Yoshizaki F."/>
            <person name="Wada S."/>
            <person name="Zhang C."/>
            <person name="Hyatt P.D."/>
            <person name="Larimer F."/>
            <person name="Detter C."/>
            <person name="Doggett N."/>
            <person name="Glavina T."/>
            <person name="Hawkins T."/>
            <person name="Richardson P."/>
            <person name="Lucas S."/>
            <person name="Kohara Y."/>
            <person name="Levine M."/>
            <person name="Satoh N."/>
            <person name="Rokhsar D.S."/>
        </authorList>
    </citation>
    <scope>NUCLEOTIDE SEQUENCE [LARGE SCALE GENOMIC DNA]</scope>
</reference>
<protein>
    <submittedName>
        <fullName evidence="4">Uncharacterized protein</fullName>
    </submittedName>
</protein>
<dbReference type="Pfam" id="PF21208">
    <property type="entry name" value="euk_SelB_III"/>
    <property type="match status" value="1"/>
</dbReference>
<dbReference type="AlphaFoldDB" id="F7A983"/>
<dbReference type="OMA" id="RIEMTTP"/>
<dbReference type="Ensembl" id="ENSCINT00000011673.3">
    <property type="protein sequence ID" value="ENSCINP00000011673.3"/>
    <property type="gene ID" value="ENSCING00000005634.3"/>
</dbReference>
<dbReference type="Proteomes" id="UP000008144">
    <property type="component" value="Chromosome 3"/>
</dbReference>
<dbReference type="STRING" id="7719.ENSCINP00000011673"/>
<keyword evidence="5" id="KW-1185">Reference proteome</keyword>
<accession>F7A983</accession>
<dbReference type="InParanoid" id="F7A983"/>
<evidence type="ECO:0000313" key="5">
    <source>
        <dbReference type="Proteomes" id="UP000008144"/>
    </source>
</evidence>
<dbReference type="InterPro" id="IPR049394">
    <property type="entry name" value="eEFSec_C"/>
</dbReference>
<reference evidence="4" key="2">
    <citation type="journal article" date="2008" name="Genome Biol.">
        <title>Improved genome assembly and evidence-based global gene model set for the chordate Ciona intestinalis: new insight into intron and operon populations.</title>
        <authorList>
            <person name="Satou Y."/>
            <person name="Mineta K."/>
            <person name="Ogasawara M."/>
            <person name="Sasakura Y."/>
            <person name="Shoguchi E."/>
            <person name="Ueno K."/>
            <person name="Yamada L."/>
            <person name="Matsumoto J."/>
            <person name="Wasserscheid J."/>
            <person name="Dewar K."/>
            <person name="Wiley G.B."/>
            <person name="Macmil S.L."/>
            <person name="Roe B.A."/>
            <person name="Zeller R.W."/>
            <person name="Hastings K.E."/>
            <person name="Lemaire P."/>
            <person name="Lindquist E."/>
            <person name="Endo T."/>
            <person name="Hotta K."/>
            <person name="Inaba K."/>
        </authorList>
    </citation>
    <scope>NUCLEOTIDE SEQUENCE [LARGE SCALE GENOMIC DNA]</scope>
    <source>
        <strain evidence="4">wild type</strain>
    </source>
</reference>
<sequence length="187" mass="20796">RDKTEKQWALLVFDKPVVCRANSLAIGSKFDTDINANRCRLAFKAEILEAFTAKDYVSSVLPKLKVYKNKSREGTVERVHDDYSVICKGLLKKETNIALFSGLRVELSTGESGVIDGSFGLSGKIKIRLPDGLKPETKVLLGGKGKKSKKKQTETTEPQQANTNQAVSVAMHFKRYIYDPAKRMAQT</sequence>
<feature type="domain" description="Selenocysteine-specific elongation factor C-terminal RIFT" evidence="2">
    <location>
        <begin position="62"/>
        <end position="182"/>
    </location>
</feature>